<evidence type="ECO:0008006" key="4">
    <source>
        <dbReference type="Google" id="ProtNLM"/>
    </source>
</evidence>
<reference evidence="2 3" key="1">
    <citation type="journal article" date="2018" name="Biotechnol. Biofuels">
        <title>Integrative visual omics of the white-rot fungus Polyporus brumalis exposes the biotechnological potential of its oxidative enzymes for delignifying raw plant biomass.</title>
        <authorList>
            <person name="Miyauchi S."/>
            <person name="Rancon A."/>
            <person name="Drula E."/>
            <person name="Hage H."/>
            <person name="Chaduli D."/>
            <person name="Favel A."/>
            <person name="Grisel S."/>
            <person name="Henrissat B."/>
            <person name="Herpoel-Gimbert I."/>
            <person name="Ruiz-Duenas F.J."/>
            <person name="Chevret D."/>
            <person name="Hainaut M."/>
            <person name="Lin J."/>
            <person name="Wang M."/>
            <person name="Pangilinan J."/>
            <person name="Lipzen A."/>
            <person name="Lesage-Meessen L."/>
            <person name="Navarro D."/>
            <person name="Riley R."/>
            <person name="Grigoriev I.V."/>
            <person name="Zhou S."/>
            <person name="Raouche S."/>
            <person name="Rosso M.N."/>
        </authorList>
    </citation>
    <scope>NUCLEOTIDE SEQUENCE [LARGE SCALE GENOMIC DNA]</scope>
    <source>
        <strain evidence="2 3">BRFM 1820</strain>
    </source>
</reference>
<feature type="non-terminal residue" evidence="2">
    <location>
        <position position="1"/>
    </location>
</feature>
<gene>
    <name evidence="2" type="ORF">OH76DRAFT_1340796</name>
</gene>
<organism evidence="2 3">
    <name type="scientific">Lentinus brumalis</name>
    <dbReference type="NCBI Taxonomy" id="2498619"/>
    <lineage>
        <taxon>Eukaryota</taxon>
        <taxon>Fungi</taxon>
        <taxon>Dikarya</taxon>
        <taxon>Basidiomycota</taxon>
        <taxon>Agaricomycotina</taxon>
        <taxon>Agaricomycetes</taxon>
        <taxon>Polyporales</taxon>
        <taxon>Polyporaceae</taxon>
        <taxon>Lentinus</taxon>
    </lineage>
</organism>
<dbReference type="STRING" id="139420.A0A371DQN9"/>
<protein>
    <recommendedName>
        <fullName evidence="4">Extracellular membrane protein CFEM domain-containing protein</fullName>
    </recommendedName>
</protein>
<accession>A0A371DQN9</accession>
<feature type="signal peptide" evidence="1">
    <location>
        <begin position="1"/>
        <end position="19"/>
    </location>
</feature>
<evidence type="ECO:0000313" key="2">
    <source>
        <dbReference type="EMBL" id="RDX54808.1"/>
    </source>
</evidence>
<evidence type="ECO:0000313" key="3">
    <source>
        <dbReference type="Proteomes" id="UP000256964"/>
    </source>
</evidence>
<keyword evidence="1" id="KW-0732">Signal</keyword>
<evidence type="ECO:0000256" key="1">
    <source>
        <dbReference type="SAM" id="SignalP"/>
    </source>
</evidence>
<feature type="chain" id="PRO_5017035758" description="Extracellular membrane protein CFEM domain-containing protein" evidence="1">
    <location>
        <begin position="20"/>
        <end position="118"/>
    </location>
</feature>
<proteinExistence type="predicted"/>
<name>A0A371DQN9_9APHY</name>
<dbReference type="AlphaFoldDB" id="A0A371DQN9"/>
<dbReference type="OrthoDB" id="2802667at2759"/>
<sequence length="118" mass="11881">MIAIFAALVSLALTPVVHSAPTSSLDASVFLQNGKDAQALNAVFANISTTDSCNDGEMACVTNSLAHCVNATWQLEACSDSLSCFAVPSVREKGTVISCSTNATALAIISASGATGGI</sequence>
<keyword evidence="3" id="KW-1185">Reference proteome</keyword>
<dbReference type="Proteomes" id="UP000256964">
    <property type="component" value="Unassembled WGS sequence"/>
</dbReference>
<dbReference type="EMBL" id="KZ857384">
    <property type="protein sequence ID" value="RDX54808.1"/>
    <property type="molecule type" value="Genomic_DNA"/>
</dbReference>